<evidence type="ECO:0000256" key="9">
    <source>
        <dbReference type="ARBA" id="ARBA00022741"/>
    </source>
</evidence>
<keyword evidence="10 17" id="KW-0418">Kinase</keyword>
<dbReference type="AlphaFoldDB" id="A0A1G8FJX1"/>
<comment type="catalytic activity">
    <reaction evidence="2">
        <text>4-amino-2-methyl-5-(phosphooxymethyl)pyrimidine + ATP = 4-amino-2-methyl-5-(diphosphooxymethyl)pyrimidine + ADP</text>
        <dbReference type="Rhea" id="RHEA:19893"/>
        <dbReference type="ChEBI" id="CHEBI:30616"/>
        <dbReference type="ChEBI" id="CHEBI:57841"/>
        <dbReference type="ChEBI" id="CHEBI:58354"/>
        <dbReference type="ChEBI" id="CHEBI:456216"/>
        <dbReference type="EC" id="2.7.4.7"/>
    </reaction>
</comment>
<evidence type="ECO:0000256" key="1">
    <source>
        <dbReference type="ARBA" id="ARBA00000151"/>
    </source>
</evidence>
<evidence type="ECO:0000256" key="4">
    <source>
        <dbReference type="ARBA" id="ARBA00009879"/>
    </source>
</evidence>
<reference evidence="17 18" key="1">
    <citation type="submission" date="2016-10" db="EMBL/GenBank/DDBJ databases">
        <authorList>
            <person name="de Groot N.N."/>
        </authorList>
    </citation>
    <scope>NUCLEOTIDE SEQUENCE [LARGE SCALE GENOMIC DNA]</scope>
    <source>
        <strain evidence="17 18">DSM 21632</strain>
    </source>
</reference>
<keyword evidence="9" id="KW-0547">Nucleotide-binding</keyword>
<keyword evidence="18" id="KW-1185">Reference proteome</keyword>
<dbReference type="STRING" id="568899.SAMN05192534_11269"/>
<evidence type="ECO:0000259" key="16">
    <source>
        <dbReference type="Pfam" id="PF08543"/>
    </source>
</evidence>
<keyword evidence="12" id="KW-0784">Thiamine biosynthesis</keyword>
<dbReference type="InterPro" id="IPR029056">
    <property type="entry name" value="Ribokinase-like"/>
</dbReference>
<dbReference type="Gene3D" id="3.40.1190.20">
    <property type="match status" value="1"/>
</dbReference>
<evidence type="ECO:0000256" key="2">
    <source>
        <dbReference type="ARBA" id="ARBA00000565"/>
    </source>
</evidence>
<dbReference type="PANTHER" id="PTHR20858">
    <property type="entry name" value="PHOSPHOMETHYLPYRIMIDINE KINASE"/>
    <property type="match status" value="1"/>
</dbReference>
<evidence type="ECO:0000313" key="17">
    <source>
        <dbReference type="EMBL" id="SDH82427.1"/>
    </source>
</evidence>
<dbReference type="PANTHER" id="PTHR20858:SF17">
    <property type="entry name" value="HYDROXYMETHYLPYRIMIDINE_PHOSPHOMETHYLPYRIMIDINE KINASE THI20-RELATED"/>
    <property type="match status" value="1"/>
</dbReference>
<sequence length="271" mass="28942">MRNVPSVLSIAGTDPTGGAGIHADLKTFQERKAYGMAVVTSVVAQNTKGVQDVWHVPVDMVEQQIRAVFEDIRPGAVKTGMIATPEMIERVADLLEQENDVPLVIDPVMVATSGDSLMEQESLDLMKKRLLPLSAVITPNRQEAEVLTGLSIENIETAEDAAKTLVDEMGASAAVVKGGHLTGDATDVLYSEDGIEYLHAPRTDTNHTHGTGCSLSASIAAELARKNSIKTAVSNSKAFISKAIMDTLEIGKGNGPINHWASRLSKEDIMV</sequence>
<evidence type="ECO:0000256" key="13">
    <source>
        <dbReference type="ARBA" id="ARBA00037917"/>
    </source>
</evidence>
<dbReference type="GO" id="GO:0008902">
    <property type="term" value="F:hydroxymethylpyrimidine kinase activity"/>
    <property type="evidence" value="ECO:0007669"/>
    <property type="project" value="UniProtKB-EC"/>
</dbReference>
<dbReference type="EC" id="2.7.1.49" evidence="5"/>
<dbReference type="InterPro" id="IPR013749">
    <property type="entry name" value="PM/HMP-P_kinase-1"/>
</dbReference>
<dbReference type="OrthoDB" id="9810880at2"/>
<dbReference type="RefSeq" id="WP_091273787.1">
    <property type="nucleotide sequence ID" value="NZ_FNDK01000012.1"/>
</dbReference>
<protein>
    <recommendedName>
        <fullName evidence="7">Hydroxymethylpyrimidine/phosphomethylpyrimidine kinase</fullName>
        <ecNumber evidence="5">2.7.1.49</ecNumber>
        <ecNumber evidence="6">2.7.4.7</ecNumber>
    </recommendedName>
    <alternativeName>
        <fullName evidence="14">Hydroxymethylpyrimidine kinase</fullName>
    </alternativeName>
    <alternativeName>
        <fullName evidence="15">Hydroxymethylpyrimidine phosphate kinase</fullName>
    </alternativeName>
</protein>
<evidence type="ECO:0000256" key="15">
    <source>
        <dbReference type="ARBA" id="ARBA00043176"/>
    </source>
</evidence>
<comment type="pathway">
    <text evidence="3">Cofactor biosynthesis; thiamine diphosphate biosynthesis; 4-amino-2-methyl-5-diphosphomethylpyrimidine from 5-amino-1-(5-phospho-D-ribosyl)imidazole: step 3/3.</text>
</comment>
<dbReference type="InterPro" id="IPR004399">
    <property type="entry name" value="HMP/HMP-P_kinase_dom"/>
</dbReference>
<accession>A0A1G8FJX1</accession>
<dbReference type="SUPFAM" id="SSF53613">
    <property type="entry name" value="Ribokinase-like"/>
    <property type="match status" value="1"/>
</dbReference>
<comment type="pathway">
    <text evidence="13">Cofactor biosynthesis; thiamine diphosphate biosynthesis; 4-amino-2-methyl-5-diphosphomethylpyrimidine from 5-amino-1-(5-phospho-D-ribosyl)imidazole: step 2/3.</text>
</comment>
<dbReference type="EC" id="2.7.4.7" evidence="6"/>
<dbReference type="GO" id="GO:0009228">
    <property type="term" value="P:thiamine biosynthetic process"/>
    <property type="evidence" value="ECO:0007669"/>
    <property type="project" value="UniProtKB-KW"/>
</dbReference>
<dbReference type="GO" id="GO:0008972">
    <property type="term" value="F:phosphomethylpyrimidine kinase activity"/>
    <property type="evidence" value="ECO:0007669"/>
    <property type="project" value="UniProtKB-EC"/>
</dbReference>
<name>A0A1G8FJX1_9BACI</name>
<proteinExistence type="inferred from homology"/>
<dbReference type="FunFam" id="3.40.1190.20:FF:000003">
    <property type="entry name" value="Phosphomethylpyrimidine kinase ThiD"/>
    <property type="match status" value="1"/>
</dbReference>
<evidence type="ECO:0000256" key="10">
    <source>
        <dbReference type="ARBA" id="ARBA00022777"/>
    </source>
</evidence>
<evidence type="ECO:0000256" key="11">
    <source>
        <dbReference type="ARBA" id="ARBA00022840"/>
    </source>
</evidence>
<dbReference type="GO" id="GO:0005829">
    <property type="term" value="C:cytosol"/>
    <property type="evidence" value="ECO:0007669"/>
    <property type="project" value="TreeGrafter"/>
</dbReference>
<feature type="domain" description="Pyridoxamine kinase/Phosphomethylpyrimidine kinase" evidence="16">
    <location>
        <begin position="14"/>
        <end position="258"/>
    </location>
</feature>
<evidence type="ECO:0000256" key="6">
    <source>
        <dbReference type="ARBA" id="ARBA00012963"/>
    </source>
</evidence>
<evidence type="ECO:0000256" key="8">
    <source>
        <dbReference type="ARBA" id="ARBA00022679"/>
    </source>
</evidence>
<evidence type="ECO:0000256" key="14">
    <source>
        <dbReference type="ARBA" id="ARBA00042102"/>
    </source>
</evidence>
<dbReference type="Pfam" id="PF08543">
    <property type="entry name" value="Phos_pyr_kin"/>
    <property type="match status" value="1"/>
</dbReference>
<dbReference type="Proteomes" id="UP000199163">
    <property type="component" value="Unassembled WGS sequence"/>
</dbReference>
<comment type="catalytic activity">
    <reaction evidence="1">
        <text>4-amino-5-hydroxymethyl-2-methylpyrimidine + ATP = 4-amino-2-methyl-5-(phosphooxymethyl)pyrimidine + ADP + H(+)</text>
        <dbReference type="Rhea" id="RHEA:23096"/>
        <dbReference type="ChEBI" id="CHEBI:15378"/>
        <dbReference type="ChEBI" id="CHEBI:16892"/>
        <dbReference type="ChEBI" id="CHEBI:30616"/>
        <dbReference type="ChEBI" id="CHEBI:58354"/>
        <dbReference type="ChEBI" id="CHEBI:456216"/>
        <dbReference type="EC" id="2.7.1.49"/>
    </reaction>
</comment>
<evidence type="ECO:0000256" key="7">
    <source>
        <dbReference type="ARBA" id="ARBA00019161"/>
    </source>
</evidence>
<evidence type="ECO:0000313" key="18">
    <source>
        <dbReference type="Proteomes" id="UP000199163"/>
    </source>
</evidence>
<dbReference type="NCBIfam" id="TIGR00097">
    <property type="entry name" value="HMP-P_kinase"/>
    <property type="match status" value="1"/>
</dbReference>
<comment type="similarity">
    <text evidence="4">Belongs to the ThiD family.</text>
</comment>
<dbReference type="CDD" id="cd01169">
    <property type="entry name" value="HMPP_kinase"/>
    <property type="match status" value="1"/>
</dbReference>
<keyword evidence="11" id="KW-0067">ATP-binding</keyword>
<dbReference type="EMBL" id="FNDK01000012">
    <property type="protein sequence ID" value="SDH82427.1"/>
    <property type="molecule type" value="Genomic_DNA"/>
</dbReference>
<evidence type="ECO:0000256" key="12">
    <source>
        <dbReference type="ARBA" id="ARBA00022977"/>
    </source>
</evidence>
<keyword evidence="8" id="KW-0808">Transferase</keyword>
<evidence type="ECO:0000256" key="3">
    <source>
        <dbReference type="ARBA" id="ARBA00004769"/>
    </source>
</evidence>
<organism evidence="17 18">
    <name type="scientific">Alteribacillus persepolensis</name>
    <dbReference type="NCBI Taxonomy" id="568899"/>
    <lineage>
        <taxon>Bacteria</taxon>
        <taxon>Bacillati</taxon>
        <taxon>Bacillota</taxon>
        <taxon>Bacilli</taxon>
        <taxon>Bacillales</taxon>
        <taxon>Bacillaceae</taxon>
        <taxon>Alteribacillus</taxon>
    </lineage>
</organism>
<evidence type="ECO:0000256" key="5">
    <source>
        <dbReference type="ARBA" id="ARBA00012135"/>
    </source>
</evidence>
<dbReference type="GO" id="GO:0005524">
    <property type="term" value="F:ATP binding"/>
    <property type="evidence" value="ECO:0007669"/>
    <property type="project" value="UniProtKB-KW"/>
</dbReference>
<gene>
    <name evidence="17" type="ORF">SAMN05192534_11269</name>
</gene>